<dbReference type="GO" id="GO:0005245">
    <property type="term" value="F:voltage-gated calcium channel activity"/>
    <property type="evidence" value="ECO:0007669"/>
    <property type="project" value="TreeGrafter"/>
</dbReference>
<evidence type="ECO:0000259" key="1">
    <source>
        <dbReference type="Pfam" id="PF08473"/>
    </source>
</evidence>
<feature type="domain" description="Voltage-dependent calcium channel alpha-2/delta subunit conserved region" evidence="1">
    <location>
        <begin position="21"/>
        <end position="214"/>
    </location>
</feature>
<gene>
    <name evidence="2" type="ORF">PBY51_011353</name>
</gene>
<dbReference type="Proteomes" id="UP001346869">
    <property type="component" value="Unassembled WGS sequence"/>
</dbReference>
<accession>A0AAN7XV08</accession>
<dbReference type="InterPro" id="IPR051173">
    <property type="entry name" value="Ca_channel_alpha-2/delta"/>
</dbReference>
<evidence type="ECO:0000313" key="2">
    <source>
        <dbReference type="EMBL" id="KAK5866807.1"/>
    </source>
</evidence>
<dbReference type="AlphaFoldDB" id="A0AAN7XV08"/>
<protein>
    <recommendedName>
        <fullName evidence="1">Voltage-dependent calcium channel alpha-2/delta subunit conserved region domain-containing protein</fullName>
    </recommendedName>
</protein>
<organism evidence="2 3">
    <name type="scientific">Eleginops maclovinus</name>
    <name type="common">Patagonian blennie</name>
    <name type="synonym">Eleginus maclovinus</name>
    <dbReference type="NCBI Taxonomy" id="56733"/>
    <lineage>
        <taxon>Eukaryota</taxon>
        <taxon>Metazoa</taxon>
        <taxon>Chordata</taxon>
        <taxon>Craniata</taxon>
        <taxon>Vertebrata</taxon>
        <taxon>Euteleostomi</taxon>
        <taxon>Actinopterygii</taxon>
        <taxon>Neopterygii</taxon>
        <taxon>Teleostei</taxon>
        <taxon>Neoteleostei</taxon>
        <taxon>Acanthomorphata</taxon>
        <taxon>Eupercaria</taxon>
        <taxon>Perciformes</taxon>
        <taxon>Notothenioidei</taxon>
        <taxon>Eleginopidae</taxon>
        <taxon>Eleginops</taxon>
    </lineage>
</organism>
<dbReference type="GO" id="GO:0005891">
    <property type="term" value="C:voltage-gated calcium channel complex"/>
    <property type="evidence" value="ECO:0007669"/>
    <property type="project" value="TreeGrafter"/>
</dbReference>
<sequence length="309" mass="34537">MSLELLEKRLWAIAKQPSNTDCSTIEGVCPLSCESIDLNCFLVDNNGFVLLSKDRSEVGRFFGEVDGSTMASLIKMGMFKKVSLFDYQAMCRNSHHHGNSARPLLSPFYAVAALLKWIFTNALMFLLEFNFCGLWHSDYFVDAKAGYHTSHKTKKVDALQPCDTAYPGFMYDSSVREANSLIKCGRCQKMFVVQQIPDSNLVLVVAQADCDCSRQYGAIPLEPKEIKYILYSLSCSAPCWTHPATAAGTQHYVKCNRMKSQKVRRRPESCHSYHPKENAKECGGAASILPSLCVLSSSLLASTLLRHWT</sequence>
<dbReference type="PANTHER" id="PTHR10166:SF59">
    <property type="entry name" value="VOLTAGE-DEPENDENT CALCIUM CHANNEL SUBUNIT ALPHA-2_DELTA-4"/>
    <property type="match status" value="1"/>
</dbReference>
<comment type="caution">
    <text evidence="2">The sequence shown here is derived from an EMBL/GenBank/DDBJ whole genome shotgun (WGS) entry which is preliminary data.</text>
</comment>
<dbReference type="InterPro" id="IPR013680">
    <property type="entry name" value="VDCC_a2/dsu"/>
</dbReference>
<proteinExistence type="predicted"/>
<keyword evidence="3" id="KW-1185">Reference proteome</keyword>
<evidence type="ECO:0000313" key="3">
    <source>
        <dbReference type="Proteomes" id="UP001346869"/>
    </source>
</evidence>
<name>A0AAN7XV08_ELEMC</name>
<dbReference type="EMBL" id="JAUZQC010000008">
    <property type="protein sequence ID" value="KAK5866807.1"/>
    <property type="molecule type" value="Genomic_DNA"/>
</dbReference>
<dbReference type="Pfam" id="PF08473">
    <property type="entry name" value="VGCC_alpha2"/>
    <property type="match status" value="1"/>
</dbReference>
<reference evidence="2 3" key="2">
    <citation type="journal article" date="2023" name="Mol. Biol. Evol.">
        <title>Genomics of Secondarily Temperate Adaptation in the Only Non-Antarctic Icefish.</title>
        <authorList>
            <person name="Rivera-Colon A.G."/>
            <person name="Rayamajhi N."/>
            <person name="Minhas B.F."/>
            <person name="Madrigal G."/>
            <person name="Bilyk K.T."/>
            <person name="Yoon V."/>
            <person name="Hune M."/>
            <person name="Gregory S."/>
            <person name="Cheng C.H.C."/>
            <person name="Catchen J.M."/>
        </authorList>
    </citation>
    <scope>NUCLEOTIDE SEQUENCE [LARGE SCALE GENOMIC DNA]</scope>
    <source>
        <strain evidence="2">JMC-PN-2008</strain>
    </source>
</reference>
<dbReference type="PANTHER" id="PTHR10166">
    <property type="entry name" value="VOLTAGE-DEPENDENT CALCIUM CHANNEL SUBUNIT ALPHA-2/DELTA-RELATED"/>
    <property type="match status" value="1"/>
</dbReference>
<reference evidence="2 3" key="1">
    <citation type="journal article" date="2023" name="Genes (Basel)">
        <title>Chromosome-Level Genome Assembly and Circadian Gene Repertoire of the Patagonia Blennie Eleginops maclovinus-The Closest Ancestral Proxy of Antarctic Cryonotothenioids.</title>
        <authorList>
            <person name="Cheng C.C."/>
            <person name="Rivera-Colon A.G."/>
            <person name="Minhas B.F."/>
            <person name="Wilson L."/>
            <person name="Rayamajhi N."/>
            <person name="Vargas-Chacoff L."/>
            <person name="Catchen J.M."/>
        </authorList>
    </citation>
    <scope>NUCLEOTIDE SEQUENCE [LARGE SCALE GENOMIC DNA]</scope>
    <source>
        <strain evidence="2">JMC-PN-2008</strain>
    </source>
</reference>